<proteinExistence type="predicted"/>
<reference evidence="1" key="3">
    <citation type="submission" date="2025-09" db="UniProtKB">
        <authorList>
            <consortium name="Ensembl"/>
        </authorList>
    </citation>
    <scope>IDENTIFICATION</scope>
</reference>
<organism evidence="1 2">
    <name type="scientific">Coturnix japonica</name>
    <name type="common">Japanese quail</name>
    <name type="synonym">Coturnix coturnix japonica</name>
    <dbReference type="NCBI Taxonomy" id="93934"/>
    <lineage>
        <taxon>Eukaryota</taxon>
        <taxon>Metazoa</taxon>
        <taxon>Chordata</taxon>
        <taxon>Craniata</taxon>
        <taxon>Vertebrata</taxon>
        <taxon>Euteleostomi</taxon>
        <taxon>Archelosauria</taxon>
        <taxon>Archosauria</taxon>
        <taxon>Dinosauria</taxon>
        <taxon>Saurischia</taxon>
        <taxon>Theropoda</taxon>
        <taxon>Coelurosauria</taxon>
        <taxon>Aves</taxon>
        <taxon>Neognathae</taxon>
        <taxon>Galloanserae</taxon>
        <taxon>Galliformes</taxon>
        <taxon>Phasianidae</taxon>
        <taxon>Perdicinae</taxon>
        <taxon>Coturnix</taxon>
    </lineage>
</organism>
<dbReference type="AlphaFoldDB" id="A0A8C2UCV9"/>
<dbReference type="InterPro" id="IPR051567">
    <property type="entry name" value="Unconventional_Myosin_ATPase"/>
</dbReference>
<evidence type="ECO:0000313" key="1">
    <source>
        <dbReference type="Ensembl" id="ENSCJPP00005026870.1"/>
    </source>
</evidence>
<accession>A0A8C2UCV9</accession>
<evidence type="ECO:0000313" key="2">
    <source>
        <dbReference type="Proteomes" id="UP000694412"/>
    </source>
</evidence>
<reference evidence="1" key="2">
    <citation type="submission" date="2025-08" db="UniProtKB">
        <authorList>
            <consortium name="Ensembl"/>
        </authorList>
    </citation>
    <scope>IDENTIFICATION</scope>
</reference>
<dbReference type="Ensembl" id="ENSCJPT00005036399.1">
    <property type="protein sequence ID" value="ENSCJPP00005026870.1"/>
    <property type="gene ID" value="ENSCJPG00005020877.1"/>
</dbReference>
<protein>
    <submittedName>
        <fullName evidence="1">Uncharacterized protein</fullName>
    </submittedName>
</protein>
<dbReference type="Proteomes" id="UP000694412">
    <property type="component" value="Chromosome 18"/>
</dbReference>
<dbReference type="PANTHER" id="PTHR22692:SF16">
    <property type="entry name" value="MYOSIN XVB"/>
    <property type="match status" value="1"/>
</dbReference>
<dbReference type="Gene3D" id="3.10.20.90">
    <property type="entry name" value="Phosphatidylinositol 3-kinase Catalytic Subunit, Chain A, domain 1"/>
    <property type="match status" value="1"/>
</dbReference>
<name>A0A8C2UCV9_COTJA</name>
<dbReference type="PANTHER" id="PTHR22692">
    <property type="entry name" value="MYOSIN VII, XV"/>
    <property type="match status" value="1"/>
</dbReference>
<reference evidence="1" key="1">
    <citation type="submission" date="2015-11" db="EMBL/GenBank/DDBJ databases">
        <authorList>
            <consortium name="International Coturnix japonica Genome Analysis Consortium"/>
            <person name="Warren W."/>
            <person name="Burt D.W."/>
            <person name="Antin P.B."/>
            <person name="Lanford R."/>
            <person name="Gros J."/>
            <person name="Wilson R.K."/>
        </authorList>
    </citation>
    <scope>NUCLEOTIDE SEQUENCE [LARGE SCALE GENOMIC DNA]</scope>
</reference>
<sequence>MEMSWNLSDVLTPFLMLLHDEIYCQVIKQVTLNPNHARRLEVLMFGGVEYVTRIRTFTVSFLPYISPLVWSQSHNRELLYPACFSMPCPELYCLPSSYSGVELNLPCCSIYLLLSSLQVAKELLQEICEQMGAGEQEEMQEFALFAIRNKIVRPIRMDEYLHDYLLEDMLVTVSLRRLIWKTPLHFEDKIYTDVHYGQVSNEDSGSTVVEPSHYCYLVYISAFKRHILLGQNQMYLFCVTQELCLTIPLKELQRMRTLRPTSEQGLPGIELNYGSAASPRTLWIELPQVRYNYSFLLANTSCKTRPKLNFICCHSISSV</sequence>
<dbReference type="GeneTree" id="ENSGT00930000151032"/>
<keyword evidence="2" id="KW-1185">Reference proteome</keyword>